<dbReference type="GO" id="GO:0016740">
    <property type="term" value="F:transferase activity"/>
    <property type="evidence" value="ECO:0007669"/>
    <property type="project" value="UniProtKB-KW"/>
</dbReference>
<evidence type="ECO:0000313" key="2">
    <source>
        <dbReference type="EMBL" id="OWF56021.1"/>
    </source>
</evidence>
<keyword evidence="3" id="KW-1185">Reference proteome</keyword>
<dbReference type="EMBL" id="NEDP02000379">
    <property type="protein sequence ID" value="OWF56021.1"/>
    <property type="molecule type" value="Genomic_DNA"/>
</dbReference>
<feature type="transmembrane region" description="Helical" evidence="1">
    <location>
        <begin position="597"/>
        <end position="619"/>
    </location>
</feature>
<evidence type="ECO:0000256" key="1">
    <source>
        <dbReference type="SAM" id="Phobius"/>
    </source>
</evidence>
<protein>
    <submittedName>
        <fullName evidence="2">Glucans biosynthesis glucosyltransferase H</fullName>
    </submittedName>
</protein>
<feature type="transmembrane region" description="Helical" evidence="1">
    <location>
        <begin position="488"/>
        <end position="506"/>
    </location>
</feature>
<sequence>MKNHRIVIYFVSWAIVSAVICALNVLNINWETSDLATGIAVVVFVTILQGTVIEIPIQTVATLIVGGHRREVMVGDGSRLSAIINYNLLAHTKEDIEECFKCMYDAYMGNLSPTISAVLVSATSGRRLREHEFYMRDFYRVFIFDVLYTEGLAFSRGDYKLVHPSRLEHFWSWYKHIEKSYFLNDILRKLCNSRCDEFMLVQRNSRVLRKCGQYQDLMLLSYGERFAFTYCDQTHYGRNARAEGDQLFLPHKDVDNICGRKFDYTVVADGDTGIPFGCVFKLLDIADANPTRGIIQPAVTMENQSPEEDTIFMYLESARHTLFEPMSNAMNALLNRCSFYGKGLIRNATYIERVIGRRGKLIELVPIDILSHDTYEATVLNPLFVSTVAFSEQPPLNYISWNIRERRWNRGEILNAMYFWEWAVGIPLRGLQRIFRRKEYVKTKRRTAPNHDFVSSYVAHSPLRQMLMKPFLLVYILIHVNLNLRYQWAPVIAILFLIIVFPKFAVCRRYNIKFVFAETFLSVMQFTPEAIVGCVRIARAFHANVSAHVNWVPSRQVESEFRESNPFLKSFIHLGFYSVVAVAVAVAVYIVRPDGVLAYFLLGAVFALPIFAGCTAVRYKTLKSLKCRCSRNFRYFGRTRGRVDPETDLWVTRLPDVYTRGSNASSYTTTTASSLY</sequence>
<keyword evidence="1" id="KW-0472">Membrane</keyword>
<dbReference type="AlphaFoldDB" id="A0A210R525"/>
<feature type="transmembrane region" description="Helical" evidence="1">
    <location>
        <begin position="7"/>
        <end position="26"/>
    </location>
</feature>
<gene>
    <name evidence="2" type="ORF">KP79_PYT16870</name>
</gene>
<accession>A0A210R525</accession>
<keyword evidence="1" id="KW-0812">Transmembrane</keyword>
<evidence type="ECO:0000313" key="3">
    <source>
        <dbReference type="Proteomes" id="UP000242188"/>
    </source>
</evidence>
<dbReference type="Proteomes" id="UP000242188">
    <property type="component" value="Unassembled WGS sequence"/>
</dbReference>
<reference evidence="2 3" key="1">
    <citation type="journal article" date="2017" name="Nat. Ecol. Evol.">
        <title>Scallop genome provides insights into evolution of bilaterian karyotype and development.</title>
        <authorList>
            <person name="Wang S."/>
            <person name="Zhang J."/>
            <person name="Jiao W."/>
            <person name="Li J."/>
            <person name="Xun X."/>
            <person name="Sun Y."/>
            <person name="Guo X."/>
            <person name="Huan P."/>
            <person name="Dong B."/>
            <person name="Zhang L."/>
            <person name="Hu X."/>
            <person name="Sun X."/>
            <person name="Wang J."/>
            <person name="Zhao C."/>
            <person name="Wang Y."/>
            <person name="Wang D."/>
            <person name="Huang X."/>
            <person name="Wang R."/>
            <person name="Lv J."/>
            <person name="Li Y."/>
            <person name="Zhang Z."/>
            <person name="Liu B."/>
            <person name="Lu W."/>
            <person name="Hui Y."/>
            <person name="Liang J."/>
            <person name="Zhou Z."/>
            <person name="Hou R."/>
            <person name="Li X."/>
            <person name="Liu Y."/>
            <person name="Li H."/>
            <person name="Ning X."/>
            <person name="Lin Y."/>
            <person name="Zhao L."/>
            <person name="Xing Q."/>
            <person name="Dou J."/>
            <person name="Li Y."/>
            <person name="Mao J."/>
            <person name="Guo H."/>
            <person name="Dou H."/>
            <person name="Li T."/>
            <person name="Mu C."/>
            <person name="Jiang W."/>
            <person name="Fu Q."/>
            <person name="Fu X."/>
            <person name="Miao Y."/>
            <person name="Liu J."/>
            <person name="Yu Q."/>
            <person name="Li R."/>
            <person name="Liao H."/>
            <person name="Li X."/>
            <person name="Kong Y."/>
            <person name="Jiang Z."/>
            <person name="Chourrout D."/>
            <person name="Li R."/>
            <person name="Bao Z."/>
        </authorList>
    </citation>
    <scope>NUCLEOTIDE SEQUENCE [LARGE SCALE GENOMIC DNA]</scope>
    <source>
        <strain evidence="2 3">PY_sf001</strain>
    </source>
</reference>
<name>A0A210R525_MIZYE</name>
<feature type="transmembrane region" description="Helical" evidence="1">
    <location>
        <begin position="38"/>
        <end position="65"/>
    </location>
</feature>
<comment type="caution">
    <text evidence="2">The sequence shown here is derived from an EMBL/GenBank/DDBJ whole genome shotgun (WGS) entry which is preliminary data.</text>
</comment>
<dbReference type="OrthoDB" id="414959at2759"/>
<organism evidence="2 3">
    <name type="scientific">Mizuhopecten yessoensis</name>
    <name type="common">Japanese scallop</name>
    <name type="synonym">Patinopecten yessoensis</name>
    <dbReference type="NCBI Taxonomy" id="6573"/>
    <lineage>
        <taxon>Eukaryota</taxon>
        <taxon>Metazoa</taxon>
        <taxon>Spiralia</taxon>
        <taxon>Lophotrochozoa</taxon>
        <taxon>Mollusca</taxon>
        <taxon>Bivalvia</taxon>
        <taxon>Autobranchia</taxon>
        <taxon>Pteriomorphia</taxon>
        <taxon>Pectinida</taxon>
        <taxon>Pectinoidea</taxon>
        <taxon>Pectinidae</taxon>
        <taxon>Mizuhopecten</taxon>
    </lineage>
</organism>
<keyword evidence="1" id="KW-1133">Transmembrane helix</keyword>
<proteinExistence type="predicted"/>
<feature type="transmembrane region" description="Helical" evidence="1">
    <location>
        <begin position="571"/>
        <end position="591"/>
    </location>
</feature>
<keyword evidence="2" id="KW-0808">Transferase</keyword>